<keyword evidence="8 10" id="KW-0238">DNA-binding</keyword>
<keyword evidence="9 10" id="KW-1015">Disulfide bond</keyword>
<dbReference type="GO" id="GO:0042025">
    <property type="term" value="C:host cell nucleus"/>
    <property type="evidence" value="ECO:0007669"/>
    <property type="project" value="UniProtKB-SubCell"/>
</dbReference>
<dbReference type="GO" id="GO:0003677">
    <property type="term" value="F:DNA binding"/>
    <property type="evidence" value="ECO:0007669"/>
    <property type="project" value="UniProtKB-UniRule"/>
</dbReference>
<dbReference type="Pfam" id="PF00770">
    <property type="entry name" value="Peptidase_C5"/>
    <property type="match status" value="1"/>
</dbReference>
<dbReference type="GO" id="GO:0044423">
    <property type="term" value="C:virion component"/>
    <property type="evidence" value="ECO:0007669"/>
    <property type="project" value="UniProtKB-UniRule"/>
</dbReference>
<reference evidence="13" key="1">
    <citation type="journal article" date="2017" name="J. Gen. Virol.">
        <title>Whole-genome sequences of Odocoileus hemionus deer adenovirus isolates from deer, moose and elk are highly conserved and support a new species in the genus Atadenovirus.</title>
        <authorList>
            <person name="Miller M.M."/>
            <person name="Cornish T.E."/>
            <person name="Creekmore T.E."/>
            <person name="Fox K."/>
            <person name="Laegreid W."/>
            <person name="McKenna J."/>
            <person name="Vasquez M."/>
            <person name="Woods L.W."/>
        </authorList>
    </citation>
    <scope>NUCLEOTIDE SEQUENCE [LARGE SCALE GENOMIC DNA]</scope>
    <source>
        <strain evidence="13">Ad13_Elk</strain>
    </source>
</reference>
<comment type="catalytic activity">
    <reaction evidence="10 11">
        <text>Cleaves proteins of the adenovirus and its host cell at two consensus sites: -Yaa-Xaa-Gly-Gly-|-Xaa- and -Yaa-Xaa-Gly-Xaa-|-Gly- (in which Yaa is Met, Ile or Leu, and Xaa is any amino acid).</text>
        <dbReference type="EC" id="3.4.22.39"/>
    </reaction>
</comment>
<keyword evidence="3 10" id="KW-0378">Hydrolase</keyword>
<reference evidence="13" key="2">
    <citation type="submission" date="2017-01" db="EMBL/GenBank/DDBJ databases">
        <authorList>
            <person name="Mah S.A."/>
            <person name="Swanson W.J."/>
            <person name="Moy G.W."/>
            <person name="Vacquier V.D."/>
        </authorList>
    </citation>
    <scope>NUCLEOTIDE SEQUENCE</scope>
    <source>
        <strain evidence="13">Ad13_Elk</strain>
    </source>
</reference>
<evidence type="ECO:0000256" key="2">
    <source>
        <dbReference type="ARBA" id="ARBA00022670"/>
    </source>
</evidence>
<comment type="subunit">
    <text evidence="10">Interacts with protease cofactor pVI-C; this interaction is necessary for protease activation.</text>
</comment>
<evidence type="ECO:0000256" key="5">
    <source>
        <dbReference type="ARBA" id="ARBA00022813"/>
    </source>
</evidence>
<dbReference type="SUPFAM" id="SSF54001">
    <property type="entry name" value="Cysteine proteinases"/>
    <property type="match status" value="1"/>
</dbReference>
<evidence type="ECO:0000256" key="1">
    <source>
        <dbReference type="ARBA" id="ARBA00022562"/>
    </source>
</evidence>
<feature type="active site" evidence="10 12">
    <location>
        <position position="72"/>
    </location>
</feature>
<keyword evidence="2 10" id="KW-0645">Protease</keyword>
<dbReference type="PRINTS" id="PR00703">
    <property type="entry name" value="ADVENDOPTASE"/>
</dbReference>
<dbReference type="EC" id="3.4.22.39" evidence="10"/>
<dbReference type="PIRSF" id="PIRSF001218">
    <property type="entry name" value="Protease_ADV"/>
    <property type="match status" value="1"/>
</dbReference>
<gene>
    <name evidence="10" type="primary">L3</name>
</gene>
<accession>A0A223PZ00</accession>
<keyword evidence="1 10" id="KW-1048">Host nucleus</keyword>
<sequence>MSGTSEQELKKLLSSLHLTNGFLGTFDCRFPGFINKEKIQTAIVNTGPREEGGVHWIAMGWDPHYFKMYIFDPLGWKEKQLQSLYNYSYQGMIKRSALTTNDHCINVEKNTQAVQCTCSGACGLFCVFFLYCFYNFKGQAFKNPLFQKLYGALPSLTPLDPTLLHANQLFVYRFLLKKSLYFQKNKEHLIRNTNVGLIKTH</sequence>
<feature type="active site" evidence="10 12">
    <location>
        <position position="122"/>
    </location>
</feature>
<comment type="activity regulation">
    <text evidence="10">Requires DNA and protease cofactor for maximal activation. Inside nascent virions, becomes partially activated by binding to the viral DNA, allowing it to cleave the cofactor that binds to the protease and fully activates it. Actin, like the viral protease cofactor, seems to act as a cofactor in the cleavage of cytokeratin 18 and of actin itself.</text>
</comment>
<feature type="active site" evidence="10 12">
    <location>
        <position position="55"/>
    </location>
</feature>
<comment type="similarity">
    <text evidence="10 11">Belongs to the peptidase C5 family.</text>
</comment>
<feature type="disulfide bond" description="Interchain (with C-10 in cleaved protease cofactor pVI-C)" evidence="10">
    <location>
        <position position="104"/>
    </location>
</feature>
<dbReference type="InterPro" id="IPR038765">
    <property type="entry name" value="Papain-like_cys_pep_sf"/>
</dbReference>
<dbReference type="GO" id="GO:0006508">
    <property type="term" value="P:proteolysis"/>
    <property type="evidence" value="ECO:0007669"/>
    <property type="project" value="UniProtKB-KW"/>
</dbReference>
<comment type="function">
    <text evidence="10">Cleaves viral precursor proteins (pTP, pIIIa, pVI, pVII, pVIII, and pX) inside newly assembled particles giving rise to mature virions. Protease complexed to its cofactor slides along the viral DNA to specifically locate and cleave the viral precursors. Mature virions have a weakened organization compared to the unmature virions, thereby facilitating subsequent uncoating. Without maturation, the particle lacks infectivity and is unable to uncoat. Late in adenovirus infection, in the cytoplasm, may participate in the cytoskeleton destruction. Cleaves host cell cytoskeletal keratins K7 and K18.</text>
</comment>
<evidence type="ECO:0000256" key="3">
    <source>
        <dbReference type="ARBA" id="ARBA00022801"/>
    </source>
</evidence>
<evidence type="ECO:0000313" key="13">
    <source>
        <dbReference type="EMBL" id="ASU50559.1"/>
    </source>
</evidence>
<evidence type="ECO:0000256" key="7">
    <source>
        <dbReference type="ARBA" id="ARBA00022921"/>
    </source>
</evidence>
<comment type="induction">
    <text evidence="10">Expressed in the late phase of the viral replicative cycle.</text>
</comment>
<keyword evidence="5 10" id="KW-0068">Autocatalytic cleavage</keyword>
<keyword evidence="4 10" id="KW-0788">Thiol protease</keyword>
<evidence type="ECO:0000256" key="9">
    <source>
        <dbReference type="ARBA" id="ARBA00023157"/>
    </source>
</evidence>
<comment type="subcellular location">
    <subcellularLocation>
        <location evidence="10">Virion</location>
    </subcellularLocation>
    <subcellularLocation>
        <location evidence="10">Host nucleus</location>
    </subcellularLocation>
    <text evidence="10">Present in about 10 copies per virion.</text>
</comment>
<dbReference type="Gene3D" id="3.40.395.10">
    <property type="entry name" value="Adenoviral Proteinase, Chain A"/>
    <property type="match status" value="1"/>
</dbReference>
<proteinExistence type="evidence at transcript level"/>
<evidence type="ECO:0000256" key="4">
    <source>
        <dbReference type="ARBA" id="ARBA00022807"/>
    </source>
</evidence>
<feature type="site" description="Cleavage; by autolysis" evidence="10">
    <location>
        <begin position="52"/>
        <end position="53"/>
    </location>
</feature>
<organism evidence="13">
    <name type="scientific">Odocoileus adenovirus 1</name>
    <dbReference type="NCBI Taxonomy" id="78522"/>
    <lineage>
        <taxon>Viruses</taxon>
        <taxon>Varidnaviria</taxon>
        <taxon>Bamfordvirae</taxon>
        <taxon>Preplasmiviricota</taxon>
        <taxon>Polisuviricotina</taxon>
        <taxon>Pharingeaviricetes</taxon>
        <taxon>Rowavirales</taxon>
        <taxon>Adenoviridae</taxon>
        <taxon>Barthadenovirus</taxon>
        <taxon>Barthadenovirus cervi</taxon>
        <taxon>Deer atadenovirus A</taxon>
    </lineage>
</organism>
<evidence type="ECO:0000256" key="10">
    <source>
        <dbReference type="HAMAP-Rule" id="MF_04059"/>
    </source>
</evidence>
<evidence type="ECO:0000256" key="8">
    <source>
        <dbReference type="ARBA" id="ARBA00023125"/>
    </source>
</evidence>
<dbReference type="EMBL" id="KY468405">
    <property type="protein sequence ID" value="ASU50559.1"/>
    <property type="molecule type" value="Genomic_DNA"/>
</dbReference>
<dbReference type="Proteomes" id="UP000318921">
    <property type="component" value="Segment"/>
</dbReference>
<name>A0A223PZ00_9ADEN</name>
<evidence type="ECO:0000256" key="12">
    <source>
        <dbReference type="PIRSR" id="PIRSR001218-1"/>
    </source>
</evidence>
<keyword evidence="6 10" id="KW-0946">Virion</keyword>
<keyword evidence="7 10" id="KW-0426">Late protein</keyword>
<dbReference type="InterPro" id="IPR000855">
    <property type="entry name" value="Peptidase_C5"/>
</dbReference>
<dbReference type="GO" id="GO:0004197">
    <property type="term" value="F:cysteine-type endopeptidase activity"/>
    <property type="evidence" value="ECO:0007669"/>
    <property type="project" value="UniProtKB-UniRule"/>
</dbReference>
<comment type="miscellaneous">
    <text evidence="10">All late proteins expressed from the major late promoter are produced by alternative splicing and alternative polyadenylation of the same gene giving rise to non-overlapping ORFs. A leader sequence is present in the N-terminus of all these mRNAs and is recognized by the viral shutoff protein to provide expression although conventional translation via ribosome scanning from the cap has been shut off in the host cell.</text>
</comment>
<evidence type="ECO:0000256" key="6">
    <source>
        <dbReference type="ARBA" id="ARBA00022844"/>
    </source>
</evidence>
<evidence type="ECO:0000256" key="11">
    <source>
        <dbReference type="PIRNR" id="PIRNR001218"/>
    </source>
</evidence>
<protein>
    <recommendedName>
        <fullName evidence="10">Protease</fullName>
        <ecNumber evidence="10">3.4.22.39</ecNumber>
    </recommendedName>
    <alternativeName>
        <fullName evidence="10">Adenain</fullName>
    </alternativeName>
    <alternativeName>
        <fullName evidence="10">Adenovirus protease</fullName>
        <shortName evidence="10">AVP</shortName>
    </alternativeName>
    <alternativeName>
        <fullName evidence="10">Adenovirus proteinase</fullName>
    </alternativeName>
    <alternativeName>
        <fullName evidence="10">Endoprotease</fullName>
    </alternativeName>
</protein>
<dbReference type="HAMAP" id="MF_04059">
    <property type="entry name" value="ADV_PRO"/>
    <property type="match status" value="1"/>
</dbReference>